<accession>A0A316FGQ7</accession>
<evidence type="ECO:0000313" key="1">
    <source>
        <dbReference type="EMBL" id="PWK48098.1"/>
    </source>
</evidence>
<sequence length="97" mass="10273">MTIRLCVLLWARPGAADAMAAYEDTVLALLAEHGGHVLQRARTLPGAPEGAPDETQLIAFAGQAGYDGFLADPRRATLAADRDAAIARTELYPVTLL</sequence>
<dbReference type="Gene3D" id="3.30.70.100">
    <property type="match status" value="1"/>
</dbReference>
<protein>
    <recommendedName>
        <fullName evidence="3">DUF1330 domain-containing protein</fullName>
    </recommendedName>
</protein>
<keyword evidence="2" id="KW-1185">Reference proteome</keyword>
<gene>
    <name evidence="1" type="ORF">BC793_106125</name>
</gene>
<dbReference type="InterPro" id="IPR011008">
    <property type="entry name" value="Dimeric_a/b-barrel"/>
</dbReference>
<evidence type="ECO:0008006" key="3">
    <source>
        <dbReference type="Google" id="ProtNLM"/>
    </source>
</evidence>
<dbReference type="OrthoDB" id="9787920at2"/>
<reference evidence="1 2" key="1">
    <citation type="submission" date="2018-05" db="EMBL/GenBank/DDBJ databases">
        <title>Genomic Encyclopedia of Archaeal and Bacterial Type Strains, Phase II (KMG-II): from individual species to whole genera.</title>
        <authorList>
            <person name="Goeker M."/>
        </authorList>
    </citation>
    <scope>NUCLEOTIDE SEQUENCE [LARGE SCALE GENOMIC DNA]</scope>
    <source>
        <strain evidence="1 2">DSM 45184</strain>
    </source>
</reference>
<dbReference type="EMBL" id="QGGR01000006">
    <property type="protein sequence ID" value="PWK48098.1"/>
    <property type="molecule type" value="Genomic_DNA"/>
</dbReference>
<dbReference type="RefSeq" id="WP_109593173.1">
    <property type="nucleotide sequence ID" value="NZ_BONA01000039.1"/>
</dbReference>
<comment type="caution">
    <text evidence="1">The sequence shown here is derived from an EMBL/GenBank/DDBJ whole genome shotgun (WGS) entry which is preliminary data.</text>
</comment>
<evidence type="ECO:0000313" key="2">
    <source>
        <dbReference type="Proteomes" id="UP000245697"/>
    </source>
</evidence>
<dbReference type="Proteomes" id="UP000245697">
    <property type="component" value="Unassembled WGS sequence"/>
</dbReference>
<name>A0A316FGQ7_9ACTN</name>
<dbReference type="SUPFAM" id="SSF54909">
    <property type="entry name" value="Dimeric alpha+beta barrel"/>
    <property type="match status" value="1"/>
</dbReference>
<proteinExistence type="predicted"/>
<dbReference type="AlphaFoldDB" id="A0A316FGQ7"/>
<organism evidence="1 2">
    <name type="scientific">Actinoplanes xinjiangensis</name>
    <dbReference type="NCBI Taxonomy" id="512350"/>
    <lineage>
        <taxon>Bacteria</taxon>
        <taxon>Bacillati</taxon>
        <taxon>Actinomycetota</taxon>
        <taxon>Actinomycetes</taxon>
        <taxon>Micromonosporales</taxon>
        <taxon>Micromonosporaceae</taxon>
        <taxon>Actinoplanes</taxon>
    </lineage>
</organism>